<evidence type="ECO:0000313" key="2">
    <source>
        <dbReference type="EMBL" id="CAH0366259.1"/>
    </source>
</evidence>
<feature type="compositionally biased region" description="Basic residues" evidence="1">
    <location>
        <begin position="378"/>
        <end position="389"/>
    </location>
</feature>
<reference evidence="2" key="1">
    <citation type="submission" date="2021-11" db="EMBL/GenBank/DDBJ databases">
        <authorList>
            <consortium name="Genoscope - CEA"/>
            <person name="William W."/>
        </authorList>
    </citation>
    <scope>NUCLEOTIDE SEQUENCE</scope>
</reference>
<dbReference type="Proteomes" id="UP000789595">
    <property type="component" value="Unassembled WGS sequence"/>
</dbReference>
<feature type="region of interest" description="Disordered" evidence="1">
    <location>
        <begin position="452"/>
        <end position="471"/>
    </location>
</feature>
<accession>A0A8J2SCX0</accession>
<gene>
    <name evidence="2" type="ORF">PECAL_1P27400</name>
</gene>
<sequence length="476" mass="47777">MAVVDDSDAVSRFEAALAAHRRLNAREDALADAQRAALERAESHDLAPPTPPVQASELQELLDEFEAHAPAEETKTSAPPPKVVKGSGGGVYGRAARRNANQGTSRDEYGDPGPALEALGDAAATAARVTGDGLELAAKGVAVAAGATVAVVVGAAAATGAAAVEGAKVAGPAIRDAANATAEITSDAVEAAGPILQDAADATVEAAGRAADVAGPVIRDAADATVEYAGKAADAAGPVLRDAAEATSQAASAAVEQMQEIDWGDVDPGCSYNCGILEDTDLTRMGEMLGGAAAPAPPEADEAPADDAPADDAPADDVPKGPTIDDVAALVQASLDETSAAALRVTAKDAASPTTTSPGDDIAFDGDADPADLPEKPKPKRRKSKKKKKADGDAASPKSPKLKRKGSRRKKKAAEDAAAADARAAEAEARVAEQVAEREAMASRIAELEKSVEDLSAPAPDPPAADEKPVCGCVIA</sequence>
<protein>
    <submittedName>
        <fullName evidence="2">Uncharacterized protein</fullName>
    </submittedName>
</protein>
<evidence type="ECO:0000313" key="3">
    <source>
        <dbReference type="Proteomes" id="UP000789595"/>
    </source>
</evidence>
<comment type="caution">
    <text evidence="2">The sequence shown here is derived from an EMBL/GenBank/DDBJ whole genome shotgun (WGS) entry which is preliminary data.</text>
</comment>
<proteinExistence type="predicted"/>
<organism evidence="2 3">
    <name type="scientific">Pelagomonas calceolata</name>
    <dbReference type="NCBI Taxonomy" id="35677"/>
    <lineage>
        <taxon>Eukaryota</taxon>
        <taxon>Sar</taxon>
        <taxon>Stramenopiles</taxon>
        <taxon>Ochrophyta</taxon>
        <taxon>Pelagophyceae</taxon>
        <taxon>Pelagomonadales</taxon>
        <taxon>Pelagomonadaceae</taxon>
        <taxon>Pelagomonas</taxon>
    </lineage>
</organism>
<feature type="compositionally biased region" description="Basic residues" evidence="1">
    <location>
        <begin position="400"/>
        <end position="412"/>
    </location>
</feature>
<evidence type="ECO:0000256" key="1">
    <source>
        <dbReference type="SAM" id="MobiDB-lite"/>
    </source>
</evidence>
<feature type="compositionally biased region" description="Acidic residues" evidence="1">
    <location>
        <begin position="299"/>
        <end position="315"/>
    </location>
</feature>
<keyword evidence="3" id="KW-1185">Reference proteome</keyword>
<feature type="region of interest" description="Disordered" evidence="1">
    <location>
        <begin position="70"/>
        <end position="116"/>
    </location>
</feature>
<dbReference type="AlphaFoldDB" id="A0A8J2SCX0"/>
<feature type="region of interest" description="Disordered" evidence="1">
    <location>
        <begin position="289"/>
        <end position="323"/>
    </location>
</feature>
<feature type="region of interest" description="Disordered" evidence="1">
    <location>
        <begin position="346"/>
        <end position="430"/>
    </location>
</feature>
<name>A0A8J2SCX0_9STRA</name>
<dbReference type="EMBL" id="CAKKNE010000001">
    <property type="protein sequence ID" value="CAH0366259.1"/>
    <property type="molecule type" value="Genomic_DNA"/>
</dbReference>
<feature type="region of interest" description="Disordered" evidence="1">
    <location>
        <begin position="33"/>
        <end position="53"/>
    </location>
</feature>
<feature type="compositionally biased region" description="Acidic residues" evidence="1">
    <location>
        <begin position="362"/>
        <end position="372"/>
    </location>
</feature>